<dbReference type="OrthoDB" id="10493052at2759"/>
<proteinExistence type="predicted"/>
<feature type="region of interest" description="Disordered" evidence="1">
    <location>
        <begin position="78"/>
        <end position="97"/>
    </location>
</feature>
<feature type="compositionally biased region" description="Low complexity" evidence="1">
    <location>
        <begin position="82"/>
        <end position="97"/>
    </location>
</feature>
<feature type="compositionally biased region" description="Polar residues" evidence="1">
    <location>
        <begin position="251"/>
        <end position="268"/>
    </location>
</feature>
<feature type="compositionally biased region" description="Polar residues" evidence="1">
    <location>
        <begin position="1"/>
        <end position="15"/>
    </location>
</feature>
<feature type="region of interest" description="Disordered" evidence="1">
    <location>
        <begin position="1"/>
        <end position="26"/>
    </location>
</feature>
<dbReference type="Proteomes" id="UP000006671">
    <property type="component" value="Unassembled WGS sequence"/>
</dbReference>
<dbReference type="GeneID" id="8861424"/>
<dbReference type="RefSeq" id="XP_002680101.1">
    <property type="nucleotide sequence ID" value="XM_002680055.1"/>
</dbReference>
<dbReference type="InParanoid" id="D2V7D4"/>
<reference evidence="2 3" key="1">
    <citation type="journal article" date="2010" name="Cell">
        <title>The genome of Naegleria gruberi illuminates early eukaryotic versatility.</title>
        <authorList>
            <person name="Fritz-Laylin L.K."/>
            <person name="Prochnik S.E."/>
            <person name="Ginger M.L."/>
            <person name="Dacks J.B."/>
            <person name="Carpenter M.L."/>
            <person name="Field M.C."/>
            <person name="Kuo A."/>
            <person name="Paredez A."/>
            <person name="Chapman J."/>
            <person name="Pham J."/>
            <person name="Shu S."/>
            <person name="Neupane R."/>
            <person name="Cipriano M."/>
            <person name="Mancuso J."/>
            <person name="Tu H."/>
            <person name="Salamov A."/>
            <person name="Lindquist E."/>
            <person name="Shapiro H."/>
            <person name="Lucas S."/>
            <person name="Grigoriev I.V."/>
            <person name="Cande W.Z."/>
            <person name="Fulton C."/>
            <person name="Rokhsar D.S."/>
            <person name="Dawson S.C."/>
        </authorList>
    </citation>
    <scope>NUCLEOTIDE SEQUENCE [LARGE SCALE GENOMIC DNA]</scope>
    <source>
        <strain evidence="2 3">NEG-M</strain>
    </source>
</reference>
<name>D2V7D4_NAEGR</name>
<evidence type="ECO:0000313" key="3">
    <source>
        <dbReference type="Proteomes" id="UP000006671"/>
    </source>
</evidence>
<feature type="region of interest" description="Disordered" evidence="1">
    <location>
        <begin position="251"/>
        <end position="274"/>
    </location>
</feature>
<dbReference type="AlphaFoldDB" id="D2V7D4"/>
<evidence type="ECO:0000256" key="1">
    <source>
        <dbReference type="SAM" id="MobiDB-lite"/>
    </source>
</evidence>
<dbReference type="VEuPathDB" id="AmoebaDB:NAEGRDRAFT_64756"/>
<feature type="region of interest" description="Disordered" evidence="1">
    <location>
        <begin position="44"/>
        <end position="68"/>
    </location>
</feature>
<dbReference type="KEGG" id="ngr:NAEGRDRAFT_64756"/>
<evidence type="ECO:0000313" key="2">
    <source>
        <dbReference type="EMBL" id="EFC47357.1"/>
    </source>
</evidence>
<sequence>MSSEISLRTPPTTSHIGFEATPSPSSVLSDDIFLRQRLSSSPVLTPIKLNSTDKKVKKQSPPSPLSISSSYSLSAVKLPQTSPQSSSERSHSSLSVGSSPLYSIDNSGILIHPPPTLQPLHHHDKNSTISITTCMESSYITTNTSPSSYNQKALAKKVSFQNNSSTSFIQSRVVISEPSSALSSLSQSPRAISPPAKTPLIARKSELKHSRSAEALFSTSNSICNTGPTLPHVRKPILRSSSSTTFDISMTENGFHTSAGSTNSSSRFLSPPEPEFLKRKDSRISFSTTRAASCSKLPEVAPCRLVNAFQKFTEHRKTLKNNPTFDNHLFEYEETLGLDESMKTSTMQLMAEYKKKQASASQLDLKAVNRNIGREYARGMDPKSLAALCDLKRNKMKLDNFLEGLSSDIGADMSKSKVEKNLTMIKESMDAVMSQQQAKKKKKSNIKH</sequence>
<accession>D2V7D4</accession>
<gene>
    <name evidence="2" type="ORF">NAEGRDRAFT_64756</name>
</gene>
<organism evidence="3">
    <name type="scientific">Naegleria gruberi</name>
    <name type="common">Amoeba</name>
    <dbReference type="NCBI Taxonomy" id="5762"/>
    <lineage>
        <taxon>Eukaryota</taxon>
        <taxon>Discoba</taxon>
        <taxon>Heterolobosea</taxon>
        <taxon>Tetramitia</taxon>
        <taxon>Eutetramitia</taxon>
        <taxon>Vahlkampfiidae</taxon>
        <taxon>Naegleria</taxon>
    </lineage>
</organism>
<protein>
    <submittedName>
        <fullName evidence="2">Predicted protein</fullName>
    </submittedName>
</protein>
<dbReference type="EMBL" id="GG738855">
    <property type="protein sequence ID" value="EFC47357.1"/>
    <property type="molecule type" value="Genomic_DNA"/>
</dbReference>
<keyword evidence="3" id="KW-1185">Reference proteome</keyword>